<sequence>MRTYYLASFLLLALASCSNPQKQTTETVQPAGKLDGTWHLISSKSITKGDTAVTTPPKDQEMFKMFNATNFAFFTHDLVHGKTAKPVYSSGAGTYTLSGDDYTEHLAYCDARDWENRDFKFKLTVSNDTLVQKGIEKIDSLKVDHEIIETYVKVK</sequence>
<dbReference type="RefSeq" id="WP_143065052.1">
    <property type="nucleotide sequence ID" value="NZ_FOCL01000001.1"/>
</dbReference>
<evidence type="ECO:0000313" key="2">
    <source>
        <dbReference type="EMBL" id="SEM58472.1"/>
    </source>
</evidence>
<proteinExistence type="predicted"/>
<name>A0A1H7ZIR7_9SPHI</name>
<evidence type="ECO:0008006" key="4">
    <source>
        <dbReference type="Google" id="ProtNLM"/>
    </source>
</evidence>
<keyword evidence="1" id="KW-0732">Signal</keyword>
<keyword evidence="3" id="KW-1185">Reference proteome</keyword>
<evidence type="ECO:0000256" key="1">
    <source>
        <dbReference type="SAM" id="SignalP"/>
    </source>
</evidence>
<gene>
    <name evidence="2" type="ORF">SAMN05192574_10173</name>
</gene>
<dbReference type="STRING" id="551995.SAMN05192574_10173"/>
<dbReference type="OrthoDB" id="1493972at2"/>
<dbReference type="AlphaFoldDB" id="A0A1H7ZIR7"/>
<dbReference type="Proteomes" id="UP000198942">
    <property type="component" value="Unassembled WGS sequence"/>
</dbReference>
<dbReference type="EMBL" id="FOCL01000001">
    <property type="protein sequence ID" value="SEM58472.1"/>
    <property type="molecule type" value="Genomic_DNA"/>
</dbReference>
<feature type="signal peptide" evidence="1">
    <location>
        <begin position="1"/>
        <end position="22"/>
    </location>
</feature>
<feature type="chain" id="PRO_5011434411" description="Lipocalin-like domain-containing protein" evidence="1">
    <location>
        <begin position="23"/>
        <end position="155"/>
    </location>
</feature>
<organism evidence="2 3">
    <name type="scientific">Mucilaginibacter gossypiicola</name>
    <dbReference type="NCBI Taxonomy" id="551995"/>
    <lineage>
        <taxon>Bacteria</taxon>
        <taxon>Pseudomonadati</taxon>
        <taxon>Bacteroidota</taxon>
        <taxon>Sphingobacteriia</taxon>
        <taxon>Sphingobacteriales</taxon>
        <taxon>Sphingobacteriaceae</taxon>
        <taxon>Mucilaginibacter</taxon>
    </lineage>
</organism>
<protein>
    <recommendedName>
        <fullName evidence="4">Lipocalin-like domain-containing protein</fullName>
    </recommendedName>
</protein>
<evidence type="ECO:0000313" key="3">
    <source>
        <dbReference type="Proteomes" id="UP000198942"/>
    </source>
</evidence>
<accession>A0A1H7ZIR7</accession>
<reference evidence="3" key="1">
    <citation type="submission" date="2016-10" db="EMBL/GenBank/DDBJ databases">
        <authorList>
            <person name="Varghese N."/>
            <person name="Submissions S."/>
        </authorList>
    </citation>
    <scope>NUCLEOTIDE SEQUENCE [LARGE SCALE GENOMIC DNA]</scope>
    <source>
        <strain evidence="3">Gh-48</strain>
    </source>
</reference>
<dbReference type="PROSITE" id="PS51257">
    <property type="entry name" value="PROKAR_LIPOPROTEIN"/>
    <property type="match status" value="1"/>
</dbReference>